<dbReference type="EMBL" id="CM044705">
    <property type="protein sequence ID" value="KAI5663438.1"/>
    <property type="molecule type" value="Genomic_DNA"/>
</dbReference>
<reference evidence="2" key="1">
    <citation type="journal article" date="2023" name="Nat. Plants">
        <title>Single-cell RNA sequencing provides a high-resolution roadmap for understanding the multicellular compartmentation of specialized metabolism.</title>
        <authorList>
            <person name="Sun S."/>
            <person name="Shen X."/>
            <person name="Li Y."/>
            <person name="Li Y."/>
            <person name="Wang S."/>
            <person name="Li R."/>
            <person name="Zhang H."/>
            <person name="Shen G."/>
            <person name="Guo B."/>
            <person name="Wei J."/>
            <person name="Xu J."/>
            <person name="St-Pierre B."/>
            <person name="Chen S."/>
            <person name="Sun C."/>
        </authorList>
    </citation>
    <scope>NUCLEOTIDE SEQUENCE [LARGE SCALE GENOMIC DNA]</scope>
</reference>
<evidence type="ECO:0000313" key="2">
    <source>
        <dbReference type="Proteomes" id="UP001060085"/>
    </source>
</evidence>
<name>A0ACC0AU21_CATRO</name>
<proteinExistence type="predicted"/>
<accession>A0ACC0AU21</accession>
<sequence length="203" mass="23063">MASPFPSSSRRPERSTTSAAGRKRVQTQTHTHTFIVKLRLRTGPIPSRYKLSGPNPPRSRRPERSRTEQQRKPDELGEFRFLSTVTNRHLLILPRGRCESLRFIPPSHTHAVKDDSRHRLPAAELQRTANKTNRESVEEREREKTEGQREKVGGSSGFSREKRRLGQAVEKRTIYSQVARAGLVETGPPGIKVQPAHLHSNEA</sequence>
<protein>
    <submittedName>
        <fullName evidence="1">Uncharacterized protein</fullName>
    </submittedName>
</protein>
<dbReference type="Proteomes" id="UP001060085">
    <property type="component" value="Linkage Group LG05"/>
</dbReference>
<keyword evidence="2" id="KW-1185">Reference proteome</keyword>
<comment type="caution">
    <text evidence="1">The sequence shown here is derived from an EMBL/GenBank/DDBJ whole genome shotgun (WGS) entry which is preliminary data.</text>
</comment>
<organism evidence="1 2">
    <name type="scientific">Catharanthus roseus</name>
    <name type="common">Madagascar periwinkle</name>
    <name type="synonym">Vinca rosea</name>
    <dbReference type="NCBI Taxonomy" id="4058"/>
    <lineage>
        <taxon>Eukaryota</taxon>
        <taxon>Viridiplantae</taxon>
        <taxon>Streptophyta</taxon>
        <taxon>Embryophyta</taxon>
        <taxon>Tracheophyta</taxon>
        <taxon>Spermatophyta</taxon>
        <taxon>Magnoliopsida</taxon>
        <taxon>eudicotyledons</taxon>
        <taxon>Gunneridae</taxon>
        <taxon>Pentapetalae</taxon>
        <taxon>asterids</taxon>
        <taxon>lamiids</taxon>
        <taxon>Gentianales</taxon>
        <taxon>Apocynaceae</taxon>
        <taxon>Rauvolfioideae</taxon>
        <taxon>Vinceae</taxon>
        <taxon>Catharanthinae</taxon>
        <taxon>Catharanthus</taxon>
    </lineage>
</organism>
<gene>
    <name evidence="1" type="ORF">M9H77_22761</name>
</gene>
<evidence type="ECO:0000313" key="1">
    <source>
        <dbReference type="EMBL" id="KAI5663438.1"/>
    </source>
</evidence>